<dbReference type="PANTHER" id="PTHR15692:SF18">
    <property type="entry name" value="PROTEIN CBG23155"/>
    <property type="match status" value="1"/>
</dbReference>
<feature type="region of interest" description="Disordered" evidence="1">
    <location>
        <begin position="349"/>
        <end position="448"/>
    </location>
</feature>
<feature type="region of interest" description="Disordered" evidence="1">
    <location>
        <begin position="151"/>
        <end position="332"/>
    </location>
</feature>
<evidence type="ECO:0000313" key="2">
    <source>
        <dbReference type="EMBL" id="EEN68546.1"/>
    </source>
</evidence>
<accession>C3XUH2</accession>
<dbReference type="PANTHER" id="PTHR15692">
    <property type="entry name" value="MASTERMIND-LIKE"/>
    <property type="match status" value="1"/>
</dbReference>
<feature type="compositionally biased region" description="Polar residues" evidence="1">
    <location>
        <begin position="167"/>
        <end position="208"/>
    </location>
</feature>
<dbReference type="InterPro" id="IPR035892">
    <property type="entry name" value="C2_domain_sf"/>
</dbReference>
<feature type="compositionally biased region" description="Basic and acidic residues" evidence="1">
    <location>
        <begin position="414"/>
        <end position="430"/>
    </location>
</feature>
<feature type="compositionally biased region" description="Basic and acidic residues" evidence="1">
    <location>
        <begin position="283"/>
        <end position="300"/>
    </location>
</feature>
<dbReference type="InterPro" id="IPR046369">
    <property type="entry name" value="MAML1-3"/>
</dbReference>
<dbReference type="InParanoid" id="C3XUH2"/>
<feature type="compositionally biased region" description="Basic and acidic residues" evidence="1">
    <location>
        <begin position="368"/>
        <end position="387"/>
    </location>
</feature>
<gene>
    <name evidence="2" type="ORF">BRAFLDRAFT_75341</name>
</gene>
<dbReference type="SUPFAM" id="SSF49562">
    <property type="entry name" value="C2 domain (Calcium/lipid-binding domain, CaLB)"/>
    <property type="match status" value="1"/>
</dbReference>
<dbReference type="EMBL" id="GG666464">
    <property type="protein sequence ID" value="EEN68546.1"/>
    <property type="molecule type" value="Genomic_DNA"/>
</dbReference>
<organism>
    <name type="scientific">Branchiostoma floridae</name>
    <name type="common">Florida lancelet</name>
    <name type="synonym">Amphioxus</name>
    <dbReference type="NCBI Taxonomy" id="7739"/>
    <lineage>
        <taxon>Eukaryota</taxon>
        <taxon>Metazoa</taxon>
        <taxon>Chordata</taxon>
        <taxon>Cephalochordata</taxon>
        <taxon>Leptocardii</taxon>
        <taxon>Amphioxiformes</taxon>
        <taxon>Branchiostomatidae</taxon>
        <taxon>Branchiostoma</taxon>
    </lineage>
</organism>
<dbReference type="GO" id="GO:0003713">
    <property type="term" value="F:transcription coactivator activity"/>
    <property type="evidence" value="ECO:0007669"/>
    <property type="project" value="InterPro"/>
</dbReference>
<dbReference type="GO" id="GO:0007221">
    <property type="term" value="P:positive regulation of transcription of Notch receptor target"/>
    <property type="evidence" value="ECO:0007669"/>
    <property type="project" value="InterPro"/>
</dbReference>
<feature type="compositionally biased region" description="Basic and acidic residues" evidence="1">
    <location>
        <begin position="209"/>
        <end position="235"/>
    </location>
</feature>
<dbReference type="AlphaFoldDB" id="C3XUH2"/>
<reference evidence="2" key="1">
    <citation type="journal article" date="2008" name="Nature">
        <title>The amphioxus genome and the evolution of the chordate karyotype.</title>
        <authorList>
            <consortium name="US DOE Joint Genome Institute (JGI-PGF)"/>
            <person name="Putnam N.H."/>
            <person name="Butts T."/>
            <person name="Ferrier D.E.K."/>
            <person name="Furlong R.F."/>
            <person name="Hellsten U."/>
            <person name="Kawashima T."/>
            <person name="Robinson-Rechavi M."/>
            <person name="Shoguchi E."/>
            <person name="Terry A."/>
            <person name="Yu J.-K."/>
            <person name="Benito-Gutierrez E.L."/>
            <person name="Dubchak I."/>
            <person name="Garcia-Fernandez J."/>
            <person name="Gibson-Brown J.J."/>
            <person name="Grigoriev I.V."/>
            <person name="Horton A.C."/>
            <person name="de Jong P.J."/>
            <person name="Jurka J."/>
            <person name="Kapitonov V.V."/>
            <person name="Kohara Y."/>
            <person name="Kuroki Y."/>
            <person name="Lindquist E."/>
            <person name="Lucas S."/>
            <person name="Osoegawa K."/>
            <person name="Pennacchio L.A."/>
            <person name="Salamov A.A."/>
            <person name="Satou Y."/>
            <person name="Sauka-Spengler T."/>
            <person name="Schmutz J."/>
            <person name="Shin-I T."/>
            <person name="Toyoda A."/>
            <person name="Bronner-Fraser M."/>
            <person name="Fujiyama A."/>
            <person name="Holland L.Z."/>
            <person name="Holland P.W.H."/>
            <person name="Satoh N."/>
            <person name="Rokhsar D.S."/>
        </authorList>
    </citation>
    <scope>NUCLEOTIDE SEQUENCE [LARGE SCALE GENOMIC DNA]</scope>
    <source>
        <strain evidence="2">S238N-H82</strain>
        <tissue evidence="2">Testes</tissue>
    </source>
</reference>
<name>C3XUH2_BRAFL</name>
<sequence length="572" mass="61226">MGVFDKVASAYLTVVGALSVLRPSGKWWTGDARLSVTVHEGKVGRQSQGKYLVTVRHRKEKQQTKKRKSDGLTWEHAVQFSHWSPSDPLVLKLRKAKRCKDATIAKLSIDVAAVLESADGLPNKWWYAMERLGKGGRQKEDVFLQITVTVDGRETESGAPPDPAVETATTAAQEKPQTTPELKANSPPSASTTGPAASQPAAVSTSGASRDKPTAKTAEETSHERRSSVSQDRETGTSNSSCHADTSLLSAAGDITDGKPVSSISPSFSPPAPLDKTGTGGHGEGDAKVISERLSHDKAVEVPQTVPDAADGPTGDIPDPTMPSEKSVMTAGQENPEFSAELGELTAVLKDVPAAADGPMGDSGRGPGQEKPEAELKEVTDVSKDQEVPQLPTAADGPTDDINSSQGPDVTSLVKDKETISQAVDTDKETATPQGGNSTTKPKKDKYDPELEQMEHVWSVEDLWDEFTTMREYADDLDAYAESLRGKLAATAPHVLDYPVIKNLLAYVPERKSYDLPDTAGLSSDDLDDIEDTLVSLLKDEANRATYLRRWVIDELCSVAIEEAPHVLGAQG</sequence>
<feature type="compositionally biased region" description="Polar residues" evidence="1">
    <location>
        <begin position="431"/>
        <end position="440"/>
    </location>
</feature>
<protein>
    <submittedName>
        <fullName evidence="2">Uncharacterized protein</fullName>
    </submittedName>
</protein>
<evidence type="ECO:0000256" key="1">
    <source>
        <dbReference type="SAM" id="MobiDB-lite"/>
    </source>
</evidence>
<proteinExistence type="predicted"/>
<feature type="compositionally biased region" description="Polar residues" evidence="1">
    <location>
        <begin position="236"/>
        <end position="249"/>
    </location>
</feature>